<dbReference type="GO" id="GO:0006412">
    <property type="term" value="P:translation"/>
    <property type="evidence" value="ECO:0007669"/>
    <property type="project" value="InterPro"/>
</dbReference>
<comment type="subunit">
    <text evidence="1">Part of the 50S ribosomal subunit.</text>
</comment>
<proteinExistence type="inferred from homology"/>
<dbReference type="PRINTS" id="PR01249">
    <property type="entry name" value="RIBOSOMALL31"/>
</dbReference>
<name>A0A2Z5T3R6_9GAMM</name>
<dbReference type="Proteomes" id="UP000289537">
    <property type="component" value="Chromosome"/>
</dbReference>
<dbReference type="NCBIfam" id="TIGR00105">
    <property type="entry name" value="L31"/>
    <property type="match status" value="1"/>
</dbReference>
<dbReference type="GO" id="GO:0005840">
    <property type="term" value="C:ribosome"/>
    <property type="evidence" value="ECO:0007669"/>
    <property type="project" value="UniProtKB-KW"/>
</dbReference>
<dbReference type="Gene3D" id="4.10.830.30">
    <property type="entry name" value="Ribosomal protein L31"/>
    <property type="match status" value="1"/>
</dbReference>
<evidence type="ECO:0000256" key="1">
    <source>
        <dbReference type="ARBA" id="ARBA00011838"/>
    </source>
</evidence>
<dbReference type="GO" id="GO:0003735">
    <property type="term" value="F:structural constituent of ribosome"/>
    <property type="evidence" value="ECO:0007669"/>
    <property type="project" value="InterPro"/>
</dbReference>
<dbReference type="EMBL" id="AP018161">
    <property type="protein sequence ID" value="BBA85037.1"/>
    <property type="molecule type" value="Genomic_DNA"/>
</dbReference>
<accession>A0A2Z5T3R6</accession>
<dbReference type="NCBIfam" id="NF000612">
    <property type="entry name" value="PRK00019.1"/>
    <property type="match status" value="1"/>
</dbReference>
<evidence type="ECO:0000313" key="6">
    <source>
        <dbReference type="Proteomes" id="UP000289537"/>
    </source>
</evidence>
<sequence>MKKNIHPICYKILYKCSCNNKIYIWTTLKKRLFLDVCNLCHPFNTGKQKLTKNTSKIDKFNI</sequence>
<dbReference type="InterPro" id="IPR034704">
    <property type="entry name" value="Ribosomal_bL28/bL31-like_sf"/>
</dbReference>
<evidence type="ECO:0000256" key="2">
    <source>
        <dbReference type="ARBA" id="ARBA00022980"/>
    </source>
</evidence>
<dbReference type="SUPFAM" id="SSF143800">
    <property type="entry name" value="L28p-like"/>
    <property type="match status" value="1"/>
</dbReference>
<dbReference type="GO" id="GO:1990904">
    <property type="term" value="C:ribonucleoprotein complex"/>
    <property type="evidence" value="ECO:0007669"/>
    <property type="project" value="UniProtKB-KW"/>
</dbReference>
<keyword evidence="6" id="KW-1185">Reference proteome</keyword>
<reference evidence="5 6" key="1">
    <citation type="journal article" date="2017" name="Proc. Natl. Acad. Sci. U.S.A.">
        <title>Small genome symbiont underlies cuticle hardness in beetles.</title>
        <authorList>
            <person name="Anbutsu H."/>
            <person name="Moriyama M."/>
            <person name="Nikoh N."/>
            <person name="Hosokawa T."/>
            <person name="Futahashi R."/>
            <person name="Tanahashi M."/>
            <person name="Meng X.Y."/>
            <person name="Kuriwada T."/>
            <person name="Mori N."/>
            <person name="Oshima K."/>
            <person name="Hattori M."/>
            <person name="Fujie M."/>
            <person name="Satoh N."/>
            <person name="Maeda T."/>
            <person name="Shigenobu S."/>
            <person name="Koga R."/>
            <person name="Fukatsu T."/>
        </authorList>
    </citation>
    <scope>NUCLEOTIDE SEQUENCE [LARGE SCALE GENOMIC DNA]</scope>
    <source>
        <strain evidence="5">NARRFE1</strain>
    </source>
</reference>
<dbReference type="AlphaFoldDB" id="A0A2Z5T3R6"/>
<protein>
    <recommendedName>
        <fullName evidence="4">50S ribosomal protein L31</fullName>
    </recommendedName>
</protein>
<comment type="similarity">
    <text evidence="4">Belongs to the bacterial ribosomal protein bL31 family.</text>
</comment>
<gene>
    <name evidence="5" type="primary">rpmE</name>
    <name evidence="5" type="ORF">NARRFE1_00870</name>
</gene>
<keyword evidence="2 4" id="KW-0689">Ribosomal protein</keyword>
<dbReference type="Pfam" id="PF01197">
    <property type="entry name" value="Ribosomal_L31"/>
    <property type="match status" value="1"/>
</dbReference>
<dbReference type="KEGG" id="eor:NARRFE1_00870"/>
<organism evidence="5 6">
    <name type="scientific">endosymbiont of Rhynchophorus ferrugineus</name>
    <dbReference type="NCBI Taxonomy" id="1972133"/>
    <lineage>
        <taxon>Bacteria</taxon>
        <taxon>Pseudomonadati</taxon>
        <taxon>Pseudomonadota</taxon>
        <taxon>Gammaproteobacteria</taxon>
        <taxon>Candidatus Nardonella</taxon>
    </lineage>
</organism>
<dbReference type="RefSeq" id="WP_148708387.1">
    <property type="nucleotide sequence ID" value="NZ_AP018161.1"/>
</dbReference>
<dbReference type="InterPro" id="IPR042105">
    <property type="entry name" value="Ribosomal_bL31_sf"/>
</dbReference>
<evidence type="ECO:0000256" key="3">
    <source>
        <dbReference type="ARBA" id="ARBA00023274"/>
    </source>
</evidence>
<evidence type="ECO:0000256" key="4">
    <source>
        <dbReference type="RuleBase" id="RU000564"/>
    </source>
</evidence>
<dbReference type="OrthoDB" id="9803251at2"/>
<dbReference type="InterPro" id="IPR002150">
    <property type="entry name" value="Ribosomal_bL31"/>
</dbReference>
<keyword evidence="3 4" id="KW-0687">Ribonucleoprotein</keyword>
<evidence type="ECO:0000313" key="5">
    <source>
        <dbReference type="EMBL" id="BBA85037.1"/>
    </source>
</evidence>